<keyword evidence="3" id="KW-1185">Reference proteome</keyword>
<dbReference type="NCBIfam" id="TIGR00176">
    <property type="entry name" value="mobB"/>
    <property type="match status" value="1"/>
</dbReference>
<dbReference type="InterPro" id="IPR003448">
    <property type="entry name" value="Mopterin_biosynth_MoaE"/>
</dbReference>
<dbReference type="SUPFAM" id="SSF54690">
    <property type="entry name" value="Molybdopterin synthase subunit MoaE"/>
    <property type="match status" value="1"/>
</dbReference>
<proteinExistence type="predicted"/>
<dbReference type="EMBL" id="WBKO01000001">
    <property type="protein sequence ID" value="MDV2481741.1"/>
    <property type="molecule type" value="Genomic_DNA"/>
</dbReference>
<evidence type="ECO:0000313" key="3">
    <source>
        <dbReference type="Proteomes" id="UP001281203"/>
    </source>
</evidence>
<dbReference type="InterPro" id="IPR027417">
    <property type="entry name" value="P-loop_NTPase"/>
</dbReference>
<dbReference type="PANTHER" id="PTHR40072:SF1">
    <property type="entry name" value="MOLYBDOPTERIN-GUANINE DINUCLEOTIDE BIOSYNTHESIS ADAPTER PROTEIN"/>
    <property type="match status" value="1"/>
</dbReference>
<sequence>MKIIQIVGRSNTGKTTFIKNLIPALSAHGTVGAVKHVGHHGYRLEPGKDTTIYHEAHAALSTGVDSEKSVLIRRENDLDSTLETLCNMGIEYAVIEGFKTRPFPRIVIGDLESENVVLRNPSSVEEVIAALPSFEDYYTIEGLVRDLKREHDLAHAGAILTFNGIVREWSGTEHTEYLEFDETVDAVTESIGQEMEAVPGIIGVRFHHRKGRLYAGEDITYLAILAEHRQEAFAAASNAIDRLKRELHDAEK</sequence>
<dbReference type="InterPro" id="IPR052539">
    <property type="entry name" value="MGD_biosynthesis_adapter"/>
</dbReference>
<dbReference type="Pfam" id="PF02391">
    <property type="entry name" value="MoaE"/>
    <property type="match status" value="1"/>
</dbReference>
<dbReference type="PANTHER" id="PTHR40072">
    <property type="entry name" value="MOLYBDOPTERIN-GUANINE DINUCLEOTIDE BIOSYNTHESIS ADAPTER PROTEIN-RELATED"/>
    <property type="match status" value="1"/>
</dbReference>
<dbReference type="InterPro" id="IPR004435">
    <property type="entry name" value="MobB_dom"/>
</dbReference>
<dbReference type="SUPFAM" id="SSF52540">
    <property type="entry name" value="P-loop containing nucleoside triphosphate hydrolases"/>
    <property type="match status" value="1"/>
</dbReference>
<evidence type="ECO:0000313" key="2">
    <source>
        <dbReference type="EMBL" id="MDV2481741.1"/>
    </source>
</evidence>
<accession>A0ABU3X1B2</accession>
<dbReference type="Gene3D" id="3.40.50.300">
    <property type="entry name" value="P-loop containing nucleotide triphosphate hydrolases"/>
    <property type="match status" value="1"/>
</dbReference>
<feature type="domain" description="Molybdopterin-guanine dinucleotide biosynthesis protein B (MobB)" evidence="1">
    <location>
        <begin position="3"/>
        <end position="115"/>
    </location>
</feature>
<organism evidence="2 3">
    <name type="scientific">Methanoculleus caldifontis</name>
    <dbReference type="NCBI Taxonomy" id="2651577"/>
    <lineage>
        <taxon>Archaea</taxon>
        <taxon>Methanobacteriati</taxon>
        <taxon>Methanobacteriota</taxon>
        <taxon>Stenosarchaea group</taxon>
        <taxon>Methanomicrobia</taxon>
        <taxon>Methanomicrobiales</taxon>
        <taxon>Methanomicrobiaceae</taxon>
        <taxon>Methanoculleus</taxon>
    </lineage>
</organism>
<reference evidence="2 3" key="1">
    <citation type="submission" date="2019-10" db="EMBL/GenBank/DDBJ databases">
        <title>Isolation and characterization of Methanoculleus sp. Wushi-C6 from a hot spring well.</title>
        <authorList>
            <person name="Chen S.-C."/>
            <person name="Lan Z.-H."/>
            <person name="You Y.-T."/>
            <person name="Lai M.-C."/>
        </authorList>
    </citation>
    <scope>NUCLEOTIDE SEQUENCE [LARGE SCALE GENOMIC DNA]</scope>
    <source>
        <strain evidence="2 3">Wushi-C6</strain>
    </source>
</reference>
<dbReference type="InterPro" id="IPR036563">
    <property type="entry name" value="MoaE_sf"/>
</dbReference>
<comment type="caution">
    <text evidence="2">The sequence shown here is derived from an EMBL/GenBank/DDBJ whole genome shotgun (WGS) entry which is preliminary data.</text>
</comment>
<gene>
    <name evidence="2" type="primary">mobB</name>
    <name evidence="2" type="ORF">F8E02_06915</name>
</gene>
<dbReference type="Pfam" id="PF03205">
    <property type="entry name" value="MobB"/>
    <property type="match status" value="1"/>
</dbReference>
<dbReference type="Proteomes" id="UP001281203">
    <property type="component" value="Unassembled WGS sequence"/>
</dbReference>
<dbReference type="RefSeq" id="WP_317064763.1">
    <property type="nucleotide sequence ID" value="NZ_WBKO01000001.1"/>
</dbReference>
<name>A0ABU3X1B2_9EURY</name>
<protein>
    <submittedName>
        <fullName evidence="2">Molybdopterin-guanine dinucleotide biosynthesis protein B</fullName>
    </submittedName>
</protein>
<evidence type="ECO:0000259" key="1">
    <source>
        <dbReference type="Pfam" id="PF03205"/>
    </source>
</evidence>